<gene>
    <name evidence="4" type="ORF">Sfulv_06410</name>
</gene>
<dbReference type="Proteomes" id="UP000498980">
    <property type="component" value="Unassembled WGS sequence"/>
</dbReference>
<feature type="region of interest" description="Disordered" evidence="1">
    <location>
        <begin position="112"/>
        <end position="150"/>
    </location>
</feature>
<evidence type="ECO:0000313" key="4">
    <source>
        <dbReference type="EMBL" id="GFM95830.1"/>
    </source>
</evidence>
<evidence type="ECO:0000313" key="5">
    <source>
        <dbReference type="Proteomes" id="UP000498980"/>
    </source>
</evidence>
<keyword evidence="2" id="KW-0472">Membrane</keyword>
<keyword evidence="2" id="KW-0812">Transmembrane</keyword>
<dbReference type="AlphaFoldDB" id="A0A7J0C007"/>
<feature type="compositionally biased region" description="Low complexity" evidence="1">
    <location>
        <begin position="126"/>
        <end position="139"/>
    </location>
</feature>
<dbReference type="Pfam" id="PF26056">
    <property type="entry name" value="DUF8017"/>
    <property type="match status" value="1"/>
</dbReference>
<feature type="domain" description="DUF8017" evidence="3">
    <location>
        <begin position="149"/>
        <end position="344"/>
    </location>
</feature>
<feature type="compositionally biased region" description="Low complexity" evidence="1">
    <location>
        <begin position="16"/>
        <end position="50"/>
    </location>
</feature>
<feature type="region of interest" description="Disordered" evidence="1">
    <location>
        <begin position="215"/>
        <end position="241"/>
    </location>
</feature>
<proteinExistence type="predicted"/>
<protein>
    <recommendedName>
        <fullName evidence="3">DUF8017 domain-containing protein</fullName>
    </recommendedName>
</protein>
<evidence type="ECO:0000256" key="2">
    <source>
        <dbReference type="SAM" id="Phobius"/>
    </source>
</evidence>
<feature type="region of interest" description="Disordered" evidence="1">
    <location>
        <begin position="1"/>
        <end position="81"/>
    </location>
</feature>
<feature type="transmembrane region" description="Helical" evidence="2">
    <location>
        <begin position="86"/>
        <end position="108"/>
    </location>
</feature>
<evidence type="ECO:0000259" key="3">
    <source>
        <dbReference type="Pfam" id="PF26056"/>
    </source>
</evidence>
<accession>A0A7J0C007</accession>
<keyword evidence="2" id="KW-1133">Transmembrane helix</keyword>
<dbReference type="EMBL" id="BLWC01000001">
    <property type="protein sequence ID" value="GFM95830.1"/>
    <property type="molecule type" value="Genomic_DNA"/>
</dbReference>
<comment type="caution">
    <text evidence="4">The sequence shown here is derived from an EMBL/GenBank/DDBJ whole genome shotgun (WGS) entry which is preliminary data.</text>
</comment>
<evidence type="ECO:0000256" key="1">
    <source>
        <dbReference type="SAM" id="MobiDB-lite"/>
    </source>
</evidence>
<dbReference type="InterPro" id="IPR058330">
    <property type="entry name" value="DUF8017"/>
</dbReference>
<reference evidence="4 5" key="1">
    <citation type="submission" date="2020-05" db="EMBL/GenBank/DDBJ databases">
        <title>Whole genome shotgun sequence of Streptomyces fulvorobeus NBRC 15897.</title>
        <authorList>
            <person name="Komaki H."/>
            <person name="Tamura T."/>
        </authorList>
    </citation>
    <scope>NUCLEOTIDE SEQUENCE [LARGE SCALE GENOMIC DNA]</scope>
    <source>
        <strain evidence="4 5">NBRC 15897</strain>
    </source>
</reference>
<keyword evidence="5" id="KW-1185">Reference proteome</keyword>
<dbReference type="SUPFAM" id="SSF81995">
    <property type="entry name" value="beta-sandwich domain of Sec23/24"/>
    <property type="match status" value="1"/>
</dbReference>
<sequence length="347" mass="36063">MVTGHVARTATARGEQNPQDPNPYQQPGYQQPNPYQQPGYQQPGYQQPGQPGYPQPNPYQQPTAPQYAVPGQPGGPKGGGDRKKTVITAIVAAAAVVATAVVTGVIVLGEDDEKGGTTVADDKKSSASAKPSTTTSAPAGNPRGGADAEPLIPGWKVVTNPKWGTQFDVPGDWEVAGTGMISGFEDVKNPEGPPAVGFSAPAFYKSKWCVDDADKDGSKEDTGLAGTGTKGAQGAKSTDEAAKNEAGNWVWAAYAQEEPKGTVKVGEPKPYTTKSGLSGSVVTATAAGVAKKEKCDTDGKSIAFTFTNAKKEYSTWVLYANAGVDDELPDTTIQQILSTVRLAKSTS</sequence>
<organism evidence="4 5">
    <name type="scientific">Streptomyces fulvorobeus</name>
    <dbReference type="NCBI Taxonomy" id="284028"/>
    <lineage>
        <taxon>Bacteria</taxon>
        <taxon>Bacillati</taxon>
        <taxon>Actinomycetota</taxon>
        <taxon>Actinomycetes</taxon>
        <taxon>Kitasatosporales</taxon>
        <taxon>Streptomycetaceae</taxon>
        <taxon>Streptomyces</taxon>
    </lineage>
</organism>
<name>A0A7J0C007_9ACTN</name>